<reference evidence="2 3" key="1">
    <citation type="submission" date="2023-07" db="EMBL/GenBank/DDBJ databases">
        <title>Genomic Encyclopedia of Type Strains, Phase IV (KMG-IV): sequencing the most valuable type-strain genomes for metagenomic binning, comparative biology and taxonomic classification.</title>
        <authorList>
            <person name="Goeker M."/>
        </authorList>
    </citation>
    <scope>NUCLEOTIDE SEQUENCE [LARGE SCALE GENOMIC DNA]</scope>
    <source>
        <strain evidence="2 3">DSM 12751</strain>
    </source>
</reference>
<comment type="caution">
    <text evidence="2">The sequence shown here is derived from an EMBL/GenBank/DDBJ whole genome shotgun (WGS) entry which is preliminary data.</text>
</comment>
<keyword evidence="1" id="KW-1133">Transmembrane helix</keyword>
<feature type="transmembrane region" description="Helical" evidence="1">
    <location>
        <begin position="107"/>
        <end position="126"/>
    </location>
</feature>
<evidence type="ECO:0000313" key="2">
    <source>
        <dbReference type="EMBL" id="MDQ0165852.1"/>
    </source>
</evidence>
<dbReference type="PANTHER" id="PTHR41309:SF2">
    <property type="entry name" value="MEMBRANE PROTEIN"/>
    <property type="match status" value="1"/>
</dbReference>
<protein>
    <submittedName>
        <fullName evidence="2">ABC-type transport system involved in multi-copper enzyme maturation permease subunit</fullName>
    </submittedName>
</protein>
<organism evidence="2 3">
    <name type="scientific">Caldalkalibacillus horti</name>
    <dbReference type="NCBI Taxonomy" id="77523"/>
    <lineage>
        <taxon>Bacteria</taxon>
        <taxon>Bacillati</taxon>
        <taxon>Bacillota</taxon>
        <taxon>Bacilli</taxon>
        <taxon>Bacillales</taxon>
        <taxon>Bacillaceae</taxon>
        <taxon>Caldalkalibacillus</taxon>
    </lineage>
</organism>
<gene>
    <name evidence="2" type="ORF">J2S11_001753</name>
</gene>
<evidence type="ECO:0000313" key="3">
    <source>
        <dbReference type="Proteomes" id="UP001235840"/>
    </source>
</evidence>
<keyword evidence="1" id="KW-0472">Membrane</keyword>
<feature type="transmembrane region" description="Helical" evidence="1">
    <location>
        <begin position="172"/>
        <end position="192"/>
    </location>
</feature>
<feature type="transmembrane region" description="Helical" evidence="1">
    <location>
        <begin position="16"/>
        <end position="49"/>
    </location>
</feature>
<keyword evidence="3" id="KW-1185">Reference proteome</keyword>
<evidence type="ECO:0000256" key="1">
    <source>
        <dbReference type="SAM" id="Phobius"/>
    </source>
</evidence>
<proteinExistence type="predicted"/>
<dbReference type="EMBL" id="JAUSTY010000006">
    <property type="protein sequence ID" value="MDQ0165852.1"/>
    <property type="molecule type" value="Genomic_DNA"/>
</dbReference>
<dbReference type="PANTHER" id="PTHR41309">
    <property type="entry name" value="MEMBRANE PROTEIN-RELATED"/>
    <property type="match status" value="1"/>
</dbReference>
<accession>A0ABT9VXZ1</accession>
<keyword evidence="1" id="KW-0812">Transmembrane</keyword>
<sequence length="202" mass="23549">MLNLIRKDILLQKKTLMILVPALLVYLALDISYIWSGFVFSIVIIWTAFTMDEKSQINILLNSLPYTRKDIVSSKYIGALIFTCIVVLTIFIGNVVFHRELILMKDLILLVSLVMISVSFMFPFSYRFKSQSLFICSIVLFAIYLVLISTLVQNLHDLIRDFYQMLLALQDFNVYLIIIFSTIVLYICSWLLSIRIYKNKVF</sequence>
<dbReference type="Pfam" id="PF13346">
    <property type="entry name" value="ABC2_membrane_5"/>
    <property type="match status" value="1"/>
</dbReference>
<dbReference type="InterPro" id="IPR025699">
    <property type="entry name" value="ABC2_memb-like"/>
</dbReference>
<dbReference type="Proteomes" id="UP001235840">
    <property type="component" value="Unassembled WGS sequence"/>
</dbReference>
<feature type="transmembrane region" description="Helical" evidence="1">
    <location>
        <begin position="76"/>
        <end position="95"/>
    </location>
</feature>
<feature type="transmembrane region" description="Helical" evidence="1">
    <location>
        <begin position="133"/>
        <end position="152"/>
    </location>
</feature>
<dbReference type="RefSeq" id="WP_307393490.1">
    <property type="nucleotide sequence ID" value="NZ_BAAADK010000032.1"/>
</dbReference>
<name>A0ABT9VXZ1_9BACI</name>